<keyword evidence="3" id="KW-1185">Reference proteome</keyword>
<dbReference type="EMBL" id="NMUH01012603">
    <property type="protein sequence ID" value="MQM22293.1"/>
    <property type="molecule type" value="Genomic_DNA"/>
</dbReference>
<proteinExistence type="predicted"/>
<evidence type="ECO:0000313" key="3">
    <source>
        <dbReference type="Proteomes" id="UP000652761"/>
    </source>
</evidence>
<comment type="caution">
    <text evidence="2">The sequence shown here is derived from an EMBL/GenBank/DDBJ whole genome shotgun (WGS) entry which is preliminary data.</text>
</comment>
<accession>A0A843XT09</accession>
<evidence type="ECO:0000313" key="2">
    <source>
        <dbReference type="EMBL" id="MQM22293.1"/>
    </source>
</evidence>
<dbReference type="AlphaFoldDB" id="A0A843XT09"/>
<dbReference type="Proteomes" id="UP000652761">
    <property type="component" value="Unassembled WGS sequence"/>
</dbReference>
<evidence type="ECO:0000256" key="1">
    <source>
        <dbReference type="SAM" id="MobiDB-lite"/>
    </source>
</evidence>
<feature type="compositionally biased region" description="Low complexity" evidence="1">
    <location>
        <begin position="82"/>
        <end position="93"/>
    </location>
</feature>
<gene>
    <name evidence="2" type="ORF">Taro_055343</name>
</gene>
<sequence>MKLSLGSPKKPPKVPSSWFSVDASFIPVLGKPSPRSRLPPSSSGSLEEAFSHRIQACQAQFSLTKARVVWRRSWQLGKQEIPTPSHSSSPVSSAATCTDHHLEVDQRIRD</sequence>
<feature type="region of interest" description="Disordered" evidence="1">
    <location>
        <begin position="79"/>
        <end position="110"/>
    </location>
</feature>
<organism evidence="2 3">
    <name type="scientific">Colocasia esculenta</name>
    <name type="common">Wild taro</name>
    <name type="synonym">Arum esculentum</name>
    <dbReference type="NCBI Taxonomy" id="4460"/>
    <lineage>
        <taxon>Eukaryota</taxon>
        <taxon>Viridiplantae</taxon>
        <taxon>Streptophyta</taxon>
        <taxon>Embryophyta</taxon>
        <taxon>Tracheophyta</taxon>
        <taxon>Spermatophyta</taxon>
        <taxon>Magnoliopsida</taxon>
        <taxon>Liliopsida</taxon>
        <taxon>Araceae</taxon>
        <taxon>Aroideae</taxon>
        <taxon>Colocasieae</taxon>
        <taxon>Colocasia</taxon>
    </lineage>
</organism>
<protein>
    <submittedName>
        <fullName evidence="2">Uncharacterized protein</fullName>
    </submittedName>
</protein>
<feature type="compositionally biased region" description="Basic and acidic residues" evidence="1">
    <location>
        <begin position="98"/>
        <end position="110"/>
    </location>
</feature>
<reference evidence="2" key="1">
    <citation type="submission" date="2017-07" db="EMBL/GenBank/DDBJ databases">
        <title>Taro Niue Genome Assembly and Annotation.</title>
        <authorList>
            <person name="Atibalentja N."/>
            <person name="Keating K."/>
            <person name="Fields C.J."/>
        </authorList>
    </citation>
    <scope>NUCLEOTIDE SEQUENCE</scope>
    <source>
        <strain evidence="2">Niue_2</strain>
        <tissue evidence="2">Leaf</tissue>
    </source>
</reference>
<name>A0A843XT09_COLES</name>